<dbReference type="GO" id="GO:0008855">
    <property type="term" value="F:exodeoxyribonuclease VII activity"/>
    <property type="evidence" value="ECO:0007669"/>
    <property type="project" value="InterPro"/>
</dbReference>
<dbReference type="PANTHER" id="PTHR30008:SF0">
    <property type="entry name" value="EXODEOXYRIBONUCLEASE 7 LARGE SUBUNIT"/>
    <property type="match status" value="1"/>
</dbReference>
<evidence type="ECO:0000259" key="6">
    <source>
        <dbReference type="Pfam" id="PF13742"/>
    </source>
</evidence>
<evidence type="ECO:0000313" key="7">
    <source>
        <dbReference type="EMBL" id="CAB4598420.1"/>
    </source>
</evidence>
<accession>A0A6J6GD97</accession>
<proteinExistence type="predicted"/>
<keyword evidence="1" id="KW-0963">Cytoplasm</keyword>
<dbReference type="GO" id="GO:0009318">
    <property type="term" value="C:exodeoxyribonuclease VII complex"/>
    <property type="evidence" value="ECO:0007669"/>
    <property type="project" value="InterPro"/>
</dbReference>
<evidence type="ECO:0000256" key="4">
    <source>
        <dbReference type="ARBA" id="ARBA00022839"/>
    </source>
</evidence>
<feature type="domain" description="Exonuclease VII large subunit C-terminal" evidence="5">
    <location>
        <begin position="146"/>
        <end position="334"/>
    </location>
</feature>
<dbReference type="PANTHER" id="PTHR30008">
    <property type="entry name" value="EXODEOXYRIBONUCLEASE 7 LARGE SUBUNIT"/>
    <property type="match status" value="1"/>
</dbReference>
<feature type="domain" description="OB-fold nucleic acid binding" evidence="6">
    <location>
        <begin position="14"/>
        <end position="117"/>
    </location>
</feature>
<keyword evidence="4" id="KW-0269">Exonuclease</keyword>
<dbReference type="EMBL" id="CAEZUL010000050">
    <property type="protein sequence ID" value="CAB4598420.1"/>
    <property type="molecule type" value="Genomic_DNA"/>
</dbReference>
<dbReference type="AlphaFoldDB" id="A0A6J6GD97"/>
<dbReference type="Pfam" id="PF02601">
    <property type="entry name" value="Exonuc_VII_L"/>
    <property type="match status" value="1"/>
</dbReference>
<dbReference type="Pfam" id="PF13742">
    <property type="entry name" value="tRNA_anti_2"/>
    <property type="match status" value="1"/>
</dbReference>
<dbReference type="GO" id="GO:0003676">
    <property type="term" value="F:nucleic acid binding"/>
    <property type="evidence" value="ECO:0007669"/>
    <property type="project" value="InterPro"/>
</dbReference>
<protein>
    <submittedName>
        <fullName evidence="7">Unannotated protein</fullName>
    </submittedName>
</protein>
<evidence type="ECO:0000259" key="5">
    <source>
        <dbReference type="Pfam" id="PF02601"/>
    </source>
</evidence>
<dbReference type="GO" id="GO:0006308">
    <property type="term" value="P:DNA catabolic process"/>
    <property type="evidence" value="ECO:0007669"/>
    <property type="project" value="InterPro"/>
</dbReference>
<evidence type="ECO:0000256" key="3">
    <source>
        <dbReference type="ARBA" id="ARBA00022801"/>
    </source>
</evidence>
<evidence type="ECO:0000256" key="1">
    <source>
        <dbReference type="ARBA" id="ARBA00022490"/>
    </source>
</evidence>
<sequence length="394" mass="42296">MSHEVEFLNGVPSFTVGQFSQVLNNVLKASFDEGVWVEGEIQGLRSPNPHAYFSLIENVDGAKAQLSINLFAGPLRNVQAKLRQQGITLKDGLKVRLFGRVEYYGPFGKLNLIATDVDTQFSAGDVAAKREELLRVLLEKGVDKINKRIPVPMVPLRLGIISSSQAAGWADAQQHLTESGIGFSITFVDVRVQGDAAAPQIVAALNTFSRRDDIDIVMLMRGGGSKGDLAAFDDEQIAMAISRCSHPVFTGIGHEIDTSIADIVAHSANKTPTACAQAVIAIIEEFLGELSYSAGALRSLTQTSVERARSRIAVSVERLRTRPRTALYKQAQVLTMHAASLRLLDPVTTMARGWSITRDAAGNVVRSISDVSPGDTVITALADGSVTSTVEGVA</sequence>
<organism evidence="7">
    <name type="scientific">freshwater metagenome</name>
    <dbReference type="NCBI Taxonomy" id="449393"/>
    <lineage>
        <taxon>unclassified sequences</taxon>
        <taxon>metagenomes</taxon>
        <taxon>ecological metagenomes</taxon>
    </lineage>
</organism>
<dbReference type="InterPro" id="IPR020579">
    <property type="entry name" value="Exonuc_VII_lsu_C"/>
</dbReference>
<dbReference type="CDD" id="cd04489">
    <property type="entry name" value="ExoVII_LU_OBF"/>
    <property type="match status" value="1"/>
</dbReference>
<dbReference type="InterPro" id="IPR003753">
    <property type="entry name" value="Exonuc_VII_L"/>
</dbReference>
<gene>
    <name evidence="7" type="ORF">UFOPK1808_00596</name>
</gene>
<name>A0A6J6GD97_9ZZZZ</name>
<dbReference type="NCBIfam" id="TIGR00237">
    <property type="entry name" value="xseA"/>
    <property type="match status" value="1"/>
</dbReference>
<keyword evidence="3" id="KW-0378">Hydrolase</keyword>
<keyword evidence="2" id="KW-0540">Nuclease</keyword>
<reference evidence="7" key="1">
    <citation type="submission" date="2020-05" db="EMBL/GenBank/DDBJ databases">
        <authorList>
            <person name="Chiriac C."/>
            <person name="Salcher M."/>
            <person name="Ghai R."/>
            <person name="Kavagutti S V."/>
        </authorList>
    </citation>
    <scope>NUCLEOTIDE SEQUENCE</scope>
</reference>
<evidence type="ECO:0000256" key="2">
    <source>
        <dbReference type="ARBA" id="ARBA00022722"/>
    </source>
</evidence>
<dbReference type="InterPro" id="IPR025824">
    <property type="entry name" value="OB-fold_nuc-bd_dom"/>
</dbReference>